<evidence type="ECO:0000313" key="2">
    <source>
        <dbReference type="EMBL" id="OJH42261.1"/>
    </source>
</evidence>
<proteinExistence type="predicted"/>
<gene>
    <name evidence="2" type="ORF">BON30_03365</name>
</gene>
<comment type="caution">
    <text evidence="2">The sequence shown here is derived from an EMBL/GenBank/DDBJ whole genome shotgun (WGS) entry which is preliminary data.</text>
</comment>
<keyword evidence="3" id="KW-1185">Reference proteome</keyword>
<evidence type="ECO:0000313" key="3">
    <source>
        <dbReference type="Proteomes" id="UP000182229"/>
    </source>
</evidence>
<accession>A0A1L9BJ16</accession>
<protein>
    <submittedName>
        <fullName evidence="2">Uncharacterized protein</fullName>
    </submittedName>
</protein>
<reference evidence="2 3" key="2">
    <citation type="submission" date="2016-12" db="EMBL/GenBank/DDBJ databases">
        <title>Draft Genome Sequence of Cystobacter ferrugineus Strain Cbfe23.</title>
        <authorList>
            <person name="Akbar S."/>
            <person name="Dowd S.E."/>
            <person name="Stevens D.C."/>
        </authorList>
    </citation>
    <scope>NUCLEOTIDE SEQUENCE [LARGE SCALE GENOMIC DNA]</scope>
    <source>
        <strain evidence="2 3">Cbfe23</strain>
    </source>
</reference>
<dbReference type="AlphaFoldDB" id="A0A1L9BJ16"/>
<evidence type="ECO:0000256" key="1">
    <source>
        <dbReference type="SAM" id="Phobius"/>
    </source>
</evidence>
<keyword evidence="1" id="KW-0472">Membrane</keyword>
<organism evidence="2 3">
    <name type="scientific">Cystobacter ferrugineus</name>
    <dbReference type="NCBI Taxonomy" id="83449"/>
    <lineage>
        <taxon>Bacteria</taxon>
        <taxon>Pseudomonadati</taxon>
        <taxon>Myxococcota</taxon>
        <taxon>Myxococcia</taxon>
        <taxon>Myxococcales</taxon>
        <taxon>Cystobacterineae</taxon>
        <taxon>Archangiaceae</taxon>
        <taxon>Cystobacter</taxon>
    </lineage>
</organism>
<sequence>MIERTALLLTLQVRVEDTGHASDARPPSHRLVSRRIAGVLLALAMVVLIEGCATGSPHGHPSNGFTPHSSTW</sequence>
<reference evidence="3" key="1">
    <citation type="submission" date="2016-11" db="EMBL/GenBank/DDBJ databases">
        <authorList>
            <person name="Shukria A."/>
            <person name="Stevens D.C."/>
        </authorList>
    </citation>
    <scope>NUCLEOTIDE SEQUENCE [LARGE SCALE GENOMIC DNA]</scope>
    <source>
        <strain evidence="3">Cbfe23</strain>
    </source>
</reference>
<feature type="transmembrane region" description="Helical" evidence="1">
    <location>
        <begin position="31"/>
        <end position="49"/>
    </location>
</feature>
<keyword evidence="1" id="KW-1133">Transmembrane helix</keyword>
<dbReference type="Proteomes" id="UP000182229">
    <property type="component" value="Unassembled WGS sequence"/>
</dbReference>
<name>A0A1L9BJ16_9BACT</name>
<dbReference type="EMBL" id="MPIN01000001">
    <property type="protein sequence ID" value="OJH42261.1"/>
    <property type="molecule type" value="Genomic_DNA"/>
</dbReference>
<keyword evidence="1" id="KW-0812">Transmembrane</keyword>